<dbReference type="Gene3D" id="3.30.470.20">
    <property type="entry name" value="ATP-grasp fold, B domain"/>
    <property type="match status" value="1"/>
</dbReference>
<evidence type="ECO:0000256" key="1">
    <source>
        <dbReference type="ARBA" id="ARBA00022598"/>
    </source>
</evidence>
<sequence>MFHHLDCIFKPKSMAIVGTSSKEGSVGHSLFKNAISGGFKGQIYPVNPKGGEILQNKVYANMASLPETVDLAVIVVRAPLVPQIVQECGQAGVGGLIIISAGFKEAGEAGKQMVQDILATCRHYKMRLVGPNCLGVINPRLGLNTTFANHMALQGNIAFCSQSGALCSSILDWAKAQNVGFSHFCSIGSMVDIGFPELIDYYGMDPHTSSIVIYMESITDARRFMSAARAFARTKPIIILKAGKSEAGTQAAMSHTGSLAGNDAAFEAAFKRAGCIRVEKISQLFHCAQSLSMQPRPKGNRLAIVTNAGGPGVICTDYLTTRGGQLAKLPEQAIASMNESLPPYWSHSNPVDVLGDASPQQYRAALEACLASPNVDGALVILTVQTITDALGTAQEIVALGKKIRNKPILACFMGENDVREAWNALEIGNIPNYLFPEDAVDVFLHMWQYSRNLELLYETPPEAPTEFHPRRDSAWRIIRKALLEGRKYLLENEAKEMLSCYELPVGDVKVATSAKQAVGFATEVGYPVAMKIVSPDAMHKSDVPGGVQLDISNAAEAGRAYSQIIQSMKQQRPDGRIVGVLVEKMVKRRYELLIGAKKDPIFGPMIVFGEGGVAVEVIRDTANGLPPLTIALAKQIVQGTRIYNQLKGFRSIPGIDMNDLAFQLQKFAFIVMDFPEVSEIDINPYLVDETGGVIVDARIVLEDYHPRPRGNRYQHLVISPYPEKYSMHTRALNGRDVLLRPIRPEDEPMEAEMFTGLSDQSLYFRFLGFKPEVTHDFLSRLNQIDYDREMAIIAEVQEEGGKHKMAGVVRIISDAWGEIAEFAILVADSWQNQGLGSKMTDCILEVARDKGIRTICASVLCRNSSMINMLQHRGFTLKLDEDKTTVNAELDLEHAMPFATELPF</sequence>
<name>A0A7S3L5T4_9STRA</name>
<protein>
    <recommendedName>
        <fullName evidence="8">Acetyl-CoA synthetase</fullName>
    </recommendedName>
</protein>
<dbReference type="Gene3D" id="3.40.630.30">
    <property type="match status" value="1"/>
</dbReference>
<dbReference type="InterPro" id="IPR013815">
    <property type="entry name" value="ATP_grasp_subdomain_1"/>
</dbReference>
<dbReference type="CDD" id="cd04301">
    <property type="entry name" value="NAT_SF"/>
    <property type="match status" value="1"/>
</dbReference>
<evidence type="ECO:0000256" key="4">
    <source>
        <dbReference type="PROSITE-ProRule" id="PRU00409"/>
    </source>
</evidence>
<dbReference type="Pfam" id="PF13380">
    <property type="entry name" value="CoA_binding_2"/>
    <property type="match status" value="1"/>
</dbReference>
<dbReference type="InterPro" id="IPR016102">
    <property type="entry name" value="Succinyl-CoA_synth-like"/>
</dbReference>
<gene>
    <name evidence="7" type="ORF">ACOF00016_LOCUS9874</name>
</gene>
<dbReference type="Pfam" id="PF19045">
    <property type="entry name" value="Ligase_CoA_2"/>
    <property type="match status" value="1"/>
</dbReference>
<dbReference type="Pfam" id="PF13302">
    <property type="entry name" value="Acetyltransf_3"/>
    <property type="match status" value="1"/>
</dbReference>
<dbReference type="Gene3D" id="3.30.1490.20">
    <property type="entry name" value="ATP-grasp fold, A domain"/>
    <property type="match status" value="1"/>
</dbReference>
<dbReference type="Gene3D" id="3.40.50.720">
    <property type="entry name" value="NAD(P)-binding Rossmann-like Domain"/>
    <property type="match status" value="1"/>
</dbReference>
<dbReference type="SUPFAM" id="SSF56059">
    <property type="entry name" value="Glutathione synthetase ATP-binding domain-like"/>
    <property type="match status" value="1"/>
</dbReference>
<dbReference type="GO" id="GO:0016747">
    <property type="term" value="F:acyltransferase activity, transferring groups other than amino-acyl groups"/>
    <property type="evidence" value="ECO:0007669"/>
    <property type="project" value="InterPro"/>
</dbReference>
<dbReference type="InterPro" id="IPR000182">
    <property type="entry name" value="GNAT_dom"/>
</dbReference>
<evidence type="ECO:0000256" key="2">
    <source>
        <dbReference type="ARBA" id="ARBA00022741"/>
    </source>
</evidence>
<dbReference type="InterPro" id="IPR051538">
    <property type="entry name" value="Acyl-CoA_Synth/Transferase"/>
</dbReference>
<dbReference type="InterPro" id="IPR043938">
    <property type="entry name" value="Ligase_CoA_dom"/>
</dbReference>
<dbReference type="Gene3D" id="3.40.50.261">
    <property type="entry name" value="Succinyl-CoA synthetase domains"/>
    <property type="match status" value="2"/>
</dbReference>
<evidence type="ECO:0000256" key="3">
    <source>
        <dbReference type="ARBA" id="ARBA00022840"/>
    </source>
</evidence>
<dbReference type="SUPFAM" id="SSF52210">
    <property type="entry name" value="Succinyl-CoA synthetase domains"/>
    <property type="match status" value="2"/>
</dbReference>
<keyword evidence="3 4" id="KW-0067">ATP-binding</keyword>
<keyword evidence="1" id="KW-0436">Ligase</keyword>
<organism evidence="7">
    <name type="scientific">Amphora coffeiformis</name>
    <dbReference type="NCBI Taxonomy" id="265554"/>
    <lineage>
        <taxon>Eukaryota</taxon>
        <taxon>Sar</taxon>
        <taxon>Stramenopiles</taxon>
        <taxon>Ochrophyta</taxon>
        <taxon>Bacillariophyta</taxon>
        <taxon>Bacillariophyceae</taxon>
        <taxon>Bacillariophycidae</taxon>
        <taxon>Thalassiophysales</taxon>
        <taxon>Catenulaceae</taxon>
        <taxon>Amphora</taxon>
    </lineage>
</organism>
<dbReference type="PROSITE" id="PS50975">
    <property type="entry name" value="ATP_GRASP"/>
    <property type="match status" value="1"/>
</dbReference>
<dbReference type="InterPro" id="IPR032875">
    <property type="entry name" value="Succ_CoA_lig_flav_dom"/>
</dbReference>
<dbReference type="Pfam" id="PF13549">
    <property type="entry name" value="ATP-grasp_5"/>
    <property type="match status" value="1"/>
</dbReference>
<feature type="domain" description="N-acetyltransferase" evidence="6">
    <location>
        <begin position="738"/>
        <end position="898"/>
    </location>
</feature>
<dbReference type="GO" id="GO:0043758">
    <property type="term" value="F:acetate-CoA ligase (ADP-forming) activity"/>
    <property type="evidence" value="ECO:0007669"/>
    <property type="project" value="InterPro"/>
</dbReference>
<evidence type="ECO:0000259" key="5">
    <source>
        <dbReference type="PROSITE" id="PS50975"/>
    </source>
</evidence>
<dbReference type="SUPFAM" id="SSF55729">
    <property type="entry name" value="Acyl-CoA N-acyltransferases (Nat)"/>
    <property type="match status" value="1"/>
</dbReference>
<dbReference type="PANTHER" id="PTHR43334:SF1">
    <property type="entry name" value="3-HYDROXYPROPIONATE--COA LIGASE [ADP-FORMING]"/>
    <property type="match status" value="1"/>
</dbReference>
<dbReference type="AlphaFoldDB" id="A0A7S3L5T4"/>
<dbReference type="InterPro" id="IPR003781">
    <property type="entry name" value="CoA-bd"/>
</dbReference>
<dbReference type="GO" id="GO:0046872">
    <property type="term" value="F:metal ion binding"/>
    <property type="evidence" value="ECO:0007669"/>
    <property type="project" value="InterPro"/>
</dbReference>
<dbReference type="EMBL" id="HBIM01012003">
    <property type="protein sequence ID" value="CAE0412612.1"/>
    <property type="molecule type" value="Transcribed_RNA"/>
</dbReference>
<feature type="domain" description="ATP-grasp" evidence="5">
    <location>
        <begin position="496"/>
        <end position="744"/>
    </location>
</feature>
<dbReference type="GO" id="GO:0005524">
    <property type="term" value="F:ATP binding"/>
    <property type="evidence" value="ECO:0007669"/>
    <property type="project" value="UniProtKB-UniRule"/>
</dbReference>
<accession>A0A7S3L5T4</accession>
<evidence type="ECO:0008006" key="8">
    <source>
        <dbReference type="Google" id="ProtNLM"/>
    </source>
</evidence>
<dbReference type="SMART" id="SM00881">
    <property type="entry name" value="CoA_binding"/>
    <property type="match status" value="1"/>
</dbReference>
<keyword evidence="2 4" id="KW-0547">Nucleotide-binding</keyword>
<dbReference type="Pfam" id="PF13607">
    <property type="entry name" value="Succ_CoA_lig"/>
    <property type="match status" value="1"/>
</dbReference>
<dbReference type="SUPFAM" id="SSF51735">
    <property type="entry name" value="NAD(P)-binding Rossmann-fold domains"/>
    <property type="match status" value="1"/>
</dbReference>
<proteinExistence type="predicted"/>
<evidence type="ECO:0000313" key="7">
    <source>
        <dbReference type="EMBL" id="CAE0412612.1"/>
    </source>
</evidence>
<dbReference type="FunFam" id="3.30.1490.20:FF:000020">
    <property type="entry name" value="Protein lysine acetyltransferase"/>
    <property type="match status" value="1"/>
</dbReference>
<dbReference type="InterPro" id="IPR011761">
    <property type="entry name" value="ATP-grasp"/>
</dbReference>
<evidence type="ECO:0000259" key="6">
    <source>
        <dbReference type="PROSITE" id="PS51186"/>
    </source>
</evidence>
<dbReference type="PANTHER" id="PTHR43334">
    <property type="entry name" value="ACETATE--COA LIGASE [ADP-FORMING]"/>
    <property type="match status" value="1"/>
</dbReference>
<dbReference type="PROSITE" id="PS51186">
    <property type="entry name" value="GNAT"/>
    <property type="match status" value="1"/>
</dbReference>
<dbReference type="InterPro" id="IPR016181">
    <property type="entry name" value="Acyl_CoA_acyltransferase"/>
</dbReference>
<dbReference type="InterPro" id="IPR036291">
    <property type="entry name" value="NAD(P)-bd_dom_sf"/>
</dbReference>
<reference evidence="7" key="1">
    <citation type="submission" date="2021-01" db="EMBL/GenBank/DDBJ databases">
        <authorList>
            <person name="Corre E."/>
            <person name="Pelletier E."/>
            <person name="Niang G."/>
            <person name="Scheremetjew M."/>
            <person name="Finn R."/>
            <person name="Kale V."/>
            <person name="Holt S."/>
            <person name="Cochrane G."/>
            <person name="Meng A."/>
            <person name="Brown T."/>
            <person name="Cohen L."/>
        </authorList>
    </citation>
    <scope>NUCLEOTIDE SEQUENCE</scope>
    <source>
        <strain evidence="7">CCMP127</strain>
    </source>
</reference>